<protein>
    <submittedName>
        <fullName evidence="3">Uncharacterized protein</fullName>
    </submittedName>
</protein>
<comment type="caution">
    <text evidence="3">The sequence shown here is derived from an EMBL/GenBank/DDBJ whole genome shotgun (WGS) entry which is preliminary data.</text>
</comment>
<evidence type="ECO:0000313" key="4">
    <source>
        <dbReference type="Proteomes" id="UP000016057"/>
    </source>
</evidence>
<gene>
    <name evidence="2" type="ORF">C683_1213</name>
    <name evidence="3" type="ORF">C683_1215</name>
</gene>
<dbReference type="EMBL" id="AMYT01000022">
    <property type="protein sequence ID" value="EKU26938.1"/>
    <property type="molecule type" value="Genomic_DNA"/>
</dbReference>
<dbReference type="RefSeq" id="WP_009492058.1">
    <property type="nucleotide sequence ID" value="NZ_AMYT01000022.1"/>
</dbReference>
<dbReference type="EMBL" id="AMYT01000022">
    <property type="protein sequence ID" value="EKU26940.1"/>
    <property type="molecule type" value="Genomic_DNA"/>
</dbReference>
<organism evidence="3 4">
    <name type="scientific">Catellicoccus marimammalium M35/04/3</name>
    <dbReference type="NCBI Taxonomy" id="1234409"/>
    <lineage>
        <taxon>Bacteria</taxon>
        <taxon>Bacillati</taxon>
        <taxon>Bacillota</taxon>
        <taxon>Bacilli</taxon>
        <taxon>Lactobacillales</taxon>
        <taxon>Enterococcaceae</taxon>
        <taxon>Catellicoccus</taxon>
    </lineage>
</organism>
<name>K8Z7T3_9ENTE</name>
<feature type="transmembrane region" description="Helical" evidence="1">
    <location>
        <begin position="6"/>
        <end position="22"/>
    </location>
</feature>
<evidence type="ECO:0000313" key="3">
    <source>
        <dbReference type="EMBL" id="EKU26940.1"/>
    </source>
</evidence>
<keyword evidence="4" id="KW-1185">Reference proteome</keyword>
<proteinExistence type="predicted"/>
<keyword evidence="1" id="KW-1133">Transmembrane helix</keyword>
<reference evidence="3 4" key="1">
    <citation type="journal article" date="2013" name="Genome Announc.">
        <title>Draft Genome Sequence of Catellicoccus marimammalium, a Novel Species Commonly Found in Gull Feces.</title>
        <authorList>
            <person name="Weigand M.R."/>
            <person name="Ryu H."/>
            <person name="Bozcek L."/>
            <person name="Konstantinidis K.T."/>
            <person name="Santo Domingo J.W."/>
        </authorList>
    </citation>
    <scope>NUCLEOTIDE SEQUENCE [LARGE SCALE GENOMIC DNA]</scope>
    <source>
        <strain evidence="3 4">M35/04/3</strain>
    </source>
</reference>
<evidence type="ECO:0000256" key="1">
    <source>
        <dbReference type="SAM" id="Phobius"/>
    </source>
</evidence>
<evidence type="ECO:0000313" key="2">
    <source>
        <dbReference type="EMBL" id="EKU26938.1"/>
    </source>
</evidence>
<dbReference type="Proteomes" id="UP000016057">
    <property type="component" value="Unassembled WGS sequence"/>
</dbReference>
<accession>K8Z7T3</accession>
<keyword evidence="1" id="KW-0472">Membrane</keyword>
<sequence length="79" mass="9271">MFILGMIITAIIIIAVVVYEFFSQSIVDVGLDFCIAVFSFFKNWFKYDLPAAKKAFHQQFSKQLDLSFPLRMKKRNKKK</sequence>
<keyword evidence="1" id="KW-0812">Transmembrane</keyword>
<dbReference type="AlphaFoldDB" id="K8Z7T3"/>